<evidence type="ECO:0000256" key="1">
    <source>
        <dbReference type="SAM" id="MobiDB-lite"/>
    </source>
</evidence>
<organism evidence="2 3">
    <name type="scientific">Phocaeicola vulgatus</name>
    <name type="common">Bacteroides vulgatus</name>
    <dbReference type="NCBI Taxonomy" id="821"/>
    <lineage>
        <taxon>Bacteria</taxon>
        <taxon>Pseudomonadati</taxon>
        <taxon>Bacteroidota</taxon>
        <taxon>Bacteroidia</taxon>
        <taxon>Bacteroidales</taxon>
        <taxon>Bacteroidaceae</taxon>
        <taxon>Phocaeicola</taxon>
    </lineage>
</organism>
<dbReference type="EMBL" id="QRLF01000001">
    <property type="protein sequence ID" value="RHI97493.1"/>
    <property type="molecule type" value="Genomic_DNA"/>
</dbReference>
<reference evidence="2 3" key="1">
    <citation type="submission" date="2018-08" db="EMBL/GenBank/DDBJ databases">
        <title>A genome reference for cultivated species of the human gut microbiota.</title>
        <authorList>
            <person name="Zou Y."/>
            <person name="Xue W."/>
            <person name="Luo G."/>
        </authorList>
    </citation>
    <scope>NUCLEOTIDE SEQUENCE [LARGE SCALE GENOMIC DNA]</scope>
    <source>
        <strain evidence="2 3">AM13-21</strain>
    </source>
</reference>
<proteinExistence type="predicted"/>
<protein>
    <submittedName>
        <fullName evidence="2">Uncharacterized protein</fullName>
    </submittedName>
</protein>
<dbReference type="Proteomes" id="UP000285777">
    <property type="component" value="Unassembled WGS sequence"/>
</dbReference>
<dbReference type="RefSeq" id="WP_117818059.1">
    <property type="nucleotide sequence ID" value="NZ_QRLF01000001.1"/>
</dbReference>
<sequence>MQGYKKKSKLAEPYKKKPSVNDEARTSNFKISFQYFDTTQKFGSSFKDWQNSGLLSFALETLQGYCCSPLWEQLDGDKFTTYKSFPSNDKTLFKYPKNVPEDAQWARIHINGLSVIVGHIVKDTFYIVFLDKTHKFFLTKKDRGEK</sequence>
<dbReference type="AlphaFoldDB" id="A0A415BWP0"/>
<accession>A0A415BWP0</accession>
<name>A0A415BWP0_PHOVU</name>
<evidence type="ECO:0000313" key="2">
    <source>
        <dbReference type="EMBL" id="RHI97493.1"/>
    </source>
</evidence>
<feature type="region of interest" description="Disordered" evidence="1">
    <location>
        <begin position="1"/>
        <end position="20"/>
    </location>
</feature>
<gene>
    <name evidence="2" type="ORF">DW150_00340</name>
</gene>
<evidence type="ECO:0000313" key="3">
    <source>
        <dbReference type="Proteomes" id="UP000285777"/>
    </source>
</evidence>
<comment type="caution">
    <text evidence="2">The sequence shown here is derived from an EMBL/GenBank/DDBJ whole genome shotgun (WGS) entry which is preliminary data.</text>
</comment>
<feature type="compositionally biased region" description="Basic and acidic residues" evidence="1">
    <location>
        <begin position="9"/>
        <end position="20"/>
    </location>
</feature>